<accession>A0A523XG75</accession>
<dbReference type="CDD" id="cd06223">
    <property type="entry name" value="PRTases_typeI"/>
    <property type="match status" value="1"/>
</dbReference>
<comment type="caution">
    <text evidence="7">Lacks conserved residue(s) required for the propagation of feature annotation.</text>
</comment>
<dbReference type="InterPro" id="IPR023031">
    <property type="entry name" value="OPRT"/>
</dbReference>
<protein>
    <recommendedName>
        <fullName evidence="2 7">Orotate phosphoribosyltransferase</fullName>
        <shortName evidence="7">OPRT</shortName>
        <shortName evidence="7">OPRTase</shortName>
        <ecNumber evidence="2 7">2.4.2.10</ecNumber>
    </recommendedName>
</protein>
<name>A0A523XG75_UNCT6</name>
<keyword evidence="3 7" id="KW-0328">Glycosyltransferase</keyword>
<keyword evidence="5 7" id="KW-0460">Magnesium</keyword>
<keyword evidence="4 7" id="KW-0808">Transferase</keyword>
<reference evidence="11 12" key="1">
    <citation type="submission" date="2019-03" db="EMBL/GenBank/DDBJ databases">
        <title>Metabolic potential of uncultured bacteria and archaea associated with petroleum seepage in deep-sea sediments.</title>
        <authorList>
            <person name="Dong X."/>
            <person name="Hubert C."/>
        </authorList>
    </citation>
    <scope>NUCLEOTIDE SEQUENCE [LARGE SCALE GENOMIC DNA]</scope>
    <source>
        <strain evidence="10">E29_bin36</strain>
        <strain evidence="9">E44_bin18</strain>
    </source>
</reference>
<evidence type="ECO:0000313" key="9">
    <source>
        <dbReference type="EMBL" id="TET45993.1"/>
    </source>
</evidence>
<dbReference type="GO" id="GO:0019856">
    <property type="term" value="P:pyrimidine nucleobase biosynthetic process"/>
    <property type="evidence" value="ECO:0007669"/>
    <property type="project" value="InterPro"/>
</dbReference>
<dbReference type="PANTHER" id="PTHR19278:SF9">
    <property type="entry name" value="URIDINE 5'-MONOPHOSPHATE SYNTHASE"/>
    <property type="match status" value="1"/>
</dbReference>
<comment type="pathway">
    <text evidence="1 7">Pyrimidine metabolism; UMP biosynthesis via de novo pathway; UMP from orotate: step 1/2.</text>
</comment>
<gene>
    <name evidence="7" type="primary">pyrE</name>
    <name evidence="10" type="ORF">E3J38_08770</name>
    <name evidence="9" type="ORF">E3J62_05505</name>
</gene>
<dbReference type="EC" id="2.4.2.10" evidence="2 7"/>
<dbReference type="HAMAP" id="MF_01208">
    <property type="entry name" value="PyrE"/>
    <property type="match status" value="1"/>
</dbReference>
<dbReference type="Proteomes" id="UP000315534">
    <property type="component" value="Unassembled WGS sequence"/>
</dbReference>
<evidence type="ECO:0000256" key="4">
    <source>
        <dbReference type="ARBA" id="ARBA00022679"/>
    </source>
</evidence>
<feature type="domain" description="Phosphoribosyltransferase" evidence="8">
    <location>
        <begin position="54"/>
        <end position="158"/>
    </location>
</feature>
<dbReference type="EMBL" id="SOJN01000070">
    <property type="protein sequence ID" value="TET45993.1"/>
    <property type="molecule type" value="Genomic_DNA"/>
</dbReference>
<evidence type="ECO:0000256" key="2">
    <source>
        <dbReference type="ARBA" id="ARBA00011971"/>
    </source>
</evidence>
<proteinExistence type="inferred from homology"/>
<evidence type="ECO:0000313" key="12">
    <source>
        <dbReference type="Proteomes" id="UP000315534"/>
    </source>
</evidence>
<dbReference type="GO" id="GO:0004588">
    <property type="term" value="F:orotate phosphoribosyltransferase activity"/>
    <property type="evidence" value="ECO:0007669"/>
    <property type="project" value="UniProtKB-UniRule"/>
</dbReference>
<dbReference type="EMBL" id="SOIP01000501">
    <property type="protein sequence ID" value="TET78282.1"/>
    <property type="molecule type" value="Genomic_DNA"/>
</dbReference>
<dbReference type="NCBIfam" id="TIGR01367">
    <property type="entry name" value="pyrE_Therm"/>
    <property type="match status" value="1"/>
</dbReference>
<comment type="function">
    <text evidence="7">Catalyzes the transfer of a ribosyl phosphate group from 5-phosphoribose 1-diphosphate to orotate, leading to the formation of orotidine monophosphate (OMP).</text>
</comment>
<dbReference type="InterPro" id="IPR000836">
    <property type="entry name" value="PRTase_dom"/>
</dbReference>
<keyword evidence="6 7" id="KW-0665">Pyrimidine biosynthesis</keyword>
<dbReference type="AlphaFoldDB" id="A0A523XG75"/>
<evidence type="ECO:0000313" key="11">
    <source>
        <dbReference type="Proteomes" id="UP000315525"/>
    </source>
</evidence>
<comment type="similarity">
    <text evidence="7">Belongs to the purine/pyrimidine phosphoribosyltransferase family. PyrE subfamily.</text>
</comment>
<evidence type="ECO:0000259" key="8">
    <source>
        <dbReference type="Pfam" id="PF00156"/>
    </source>
</evidence>
<feature type="binding site" evidence="7">
    <location>
        <position position="155"/>
    </location>
    <ligand>
        <name>orotate</name>
        <dbReference type="ChEBI" id="CHEBI:30839"/>
    </ligand>
</feature>
<feature type="binding site" description="in other chain" evidence="7">
    <location>
        <begin position="123"/>
        <end position="131"/>
    </location>
    <ligand>
        <name>5-phospho-alpha-D-ribose 1-diphosphate</name>
        <dbReference type="ChEBI" id="CHEBI:58017"/>
        <note>ligand shared between dimeric partners</note>
    </ligand>
</feature>
<dbReference type="Gene3D" id="3.40.50.2020">
    <property type="match status" value="1"/>
</dbReference>
<dbReference type="UniPathway" id="UPA00070">
    <property type="reaction ID" value="UER00119"/>
</dbReference>
<dbReference type="PANTHER" id="PTHR19278">
    <property type="entry name" value="OROTATE PHOSPHORIBOSYLTRANSFERASE"/>
    <property type="match status" value="1"/>
</dbReference>
<comment type="cofactor">
    <cofactor evidence="7">
        <name>Mg(2+)</name>
        <dbReference type="ChEBI" id="CHEBI:18420"/>
    </cofactor>
</comment>
<evidence type="ECO:0000256" key="6">
    <source>
        <dbReference type="ARBA" id="ARBA00022975"/>
    </source>
</evidence>
<evidence type="ECO:0000256" key="5">
    <source>
        <dbReference type="ARBA" id="ARBA00022842"/>
    </source>
</evidence>
<dbReference type="InterPro" id="IPR006273">
    <property type="entry name" value="Orotate_PRibTrfase_bac"/>
</dbReference>
<comment type="catalytic activity">
    <reaction evidence="7">
        <text>orotidine 5'-phosphate + diphosphate = orotate + 5-phospho-alpha-D-ribose 1-diphosphate</text>
        <dbReference type="Rhea" id="RHEA:10380"/>
        <dbReference type="ChEBI" id="CHEBI:30839"/>
        <dbReference type="ChEBI" id="CHEBI:33019"/>
        <dbReference type="ChEBI" id="CHEBI:57538"/>
        <dbReference type="ChEBI" id="CHEBI:58017"/>
        <dbReference type="EC" id="2.4.2.10"/>
    </reaction>
</comment>
<evidence type="ECO:0000256" key="3">
    <source>
        <dbReference type="ARBA" id="ARBA00022676"/>
    </source>
</evidence>
<dbReference type="GO" id="GO:0000287">
    <property type="term" value="F:magnesium ion binding"/>
    <property type="evidence" value="ECO:0007669"/>
    <property type="project" value="UniProtKB-UniRule"/>
</dbReference>
<dbReference type="Pfam" id="PF00156">
    <property type="entry name" value="Pribosyltran"/>
    <property type="match status" value="1"/>
</dbReference>
<comment type="subunit">
    <text evidence="7">Homodimer.</text>
</comment>
<organism evidence="10 12">
    <name type="scientific">candidate division TA06 bacterium</name>
    <dbReference type="NCBI Taxonomy" id="2250710"/>
    <lineage>
        <taxon>Bacteria</taxon>
        <taxon>Bacteria division TA06</taxon>
    </lineage>
</organism>
<sequence>MERNGGGPEVKKEELEKTFEEAGVIRGGHFLLSSGLHSGIYFEKFRLLENPNLTIQICQEIAKEFSRSNISKIAGPTLGGVVVAYEVARQLGKKWLVAERVEEGRDFRRGFDVEEGENILVVDDILTTGTSALDTTAAVERRKGKVVGVAVLVDRREEDTEFPFKLYSVYRSRAKNFSPHECPLCKEGVKLEKPGSAQRQLR</sequence>
<comment type="caution">
    <text evidence="10">The sequence shown here is derived from an EMBL/GenBank/DDBJ whole genome shotgun (WGS) entry which is preliminary data.</text>
</comment>
<feature type="binding site" evidence="7">
    <location>
        <position position="127"/>
    </location>
    <ligand>
        <name>orotate</name>
        <dbReference type="ChEBI" id="CHEBI:30839"/>
    </ligand>
</feature>
<dbReference type="Proteomes" id="UP000315525">
    <property type="component" value="Unassembled WGS sequence"/>
</dbReference>
<dbReference type="SUPFAM" id="SSF53271">
    <property type="entry name" value="PRTase-like"/>
    <property type="match status" value="1"/>
</dbReference>
<evidence type="ECO:0000256" key="7">
    <source>
        <dbReference type="HAMAP-Rule" id="MF_01208"/>
    </source>
</evidence>
<evidence type="ECO:0000313" key="10">
    <source>
        <dbReference type="EMBL" id="TET78282.1"/>
    </source>
</evidence>
<dbReference type="GO" id="GO:0044205">
    <property type="term" value="P:'de novo' UMP biosynthetic process"/>
    <property type="evidence" value="ECO:0007669"/>
    <property type="project" value="UniProtKB-UniRule"/>
</dbReference>
<feature type="binding site" evidence="7">
    <location>
        <position position="100"/>
    </location>
    <ligand>
        <name>5-phospho-alpha-D-ribose 1-diphosphate</name>
        <dbReference type="ChEBI" id="CHEBI:58017"/>
        <note>ligand shared between dimeric partners</note>
    </ligand>
</feature>
<evidence type="ECO:0000256" key="1">
    <source>
        <dbReference type="ARBA" id="ARBA00004889"/>
    </source>
</evidence>
<dbReference type="InterPro" id="IPR029057">
    <property type="entry name" value="PRTase-like"/>
</dbReference>